<dbReference type="InParanoid" id="F4BUY3"/>
<keyword evidence="1" id="KW-0812">Transmembrane</keyword>
<reference evidence="2 3" key="1">
    <citation type="journal article" date="2011" name="J. Bacteriol.">
        <title>Complete genome sequence of Methanosaeta concilii, a specialist in aceticlastic methanogenesis.</title>
        <authorList>
            <person name="Barber R.D."/>
            <person name="Zhang L."/>
            <person name="Harnack M."/>
            <person name="Olson M.V."/>
            <person name="Kaul R."/>
            <person name="Ingram-Smith C."/>
            <person name="Smith K.S."/>
        </authorList>
    </citation>
    <scope>NUCLEOTIDE SEQUENCE [LARGE SCALE GENOMIC DNA]</scope>
    <source>
        <strain evidence="3">ATCC 5969 / DSM 3671 / JCM 10134 / NBRC 103675 / OCM 69 / GP-6</strain>
    </source>
</reference>
<dbReference type="HOGENOM" id="CLU_077948_2_3_2"/>
<evidence type="ECO:0000256" key="1">
    <source>
        <dbReference type="SAM" id="Phobius"/>
    </source>
</evidence>
<keyword evidence="3" id="KW-1185">Reference proteome</keyword>
<protein>
    <recommendedName>
        <fullName evidence="4">DUF1003 domain-containing protein</fullName>
    </recommendedName>
</protein>
<feature type="transmembrane region" description="Helical" evidence="1">
    <location>
        <begin position="80"/>
        <end position="100"/>
    </location>
</feature>
<evidence type="ECO:0000313" key="3">
    <source>
        <dbReference type="Proteomes" id="UP000007807"/>
    </source>
</evidence>
<keyword evidence="1" id="KW-0472">Membrane</keyword>
<organism evidence="2 3">
    <name type="scientific">Methanothrix soehngenii (strain ATCC 5969 / DSM 3671 / JCM 10134 / NBRC 103675 / OCM 69 / GP-6)</name>
    <name type="common">Methanosaeta concilii</name>
    <dbReference type="NCBI Taxonomy" id="990316"/>
    <lineage>
        <taxon>Archaea</taxon>
        <taxon>Methanobacteriati</taxon>
        <taxon>Methanobacteriota</taxon>
        <taxon>Stenosarchaea group</taxon>
        <taxon>Methanomicrobia</taxon>
        <taxon>Methanotrichales</taxon>
        <taxon>Methanotrichaceae</taxon>
        <taxon>Methanothrix</taxon>
    </lineage>
</organism>
<dbReference type="PANTHER" id="PTHR41386">
    <property type="entry name" value="INTEGRAL MEMBRANE PROTEIN-RELATED"/>
    <property type="match status" value="1"/>
</dbReference>
<keyword evidence="1" id="KW-1133">Transmembrane helix</keyword>
<evidence type="ECO:0000313" key="2">
    <source>
        <dbReference type="EMBL" id="AEB69553.1"/>
    </source>
</evidence>
<dbReference type="EMBL" id="CP002565">
    <property type="protein sequence ID" value="AEB69553.1"/>
    <property type="molecule type" value="Genomic_DNA"/>
</dbReference>
<feature type="transmembrane region" description="Helical" evidence="1">
    <location>
        <begin position="106"/>
        <end position="127"/>
    </location>
</feature>
<dbReference type="KEGG" id="mcj:MCON_3287"/>
<dbReference type="PANTHER" id="PTHR41386:SF1">
    <property type="entry name" value="MEMBRANE PROTEIN"/>
    <property type="match status" value="1"/>
</dbReference>
<dbReference type="InterPro" id="IPR010406">
    <property type="entry name" value="DUF1003"/>
</dbReference>
<accession>F4BUY3</accession>
<evidence type="ECO:0008006" key="4">
    <source>
        <dbReference type="Google" id="ProtNLM"/>
    </source>
</evidence>
<dbReference type="AlphaFoldDB" id="F4BUY3"/>
<dbReference type="Proteomes" id="UP000007807">
    <property type="component" value="Chromosome"/>
</dbReference>
<sequence>MRHAAVISLDILQATLIDAYNAVLSYGLFRGLNLRKLEFPEPFKHDHPPVQELSDIDPGPSSQGEKFADWVYENLGSWRFILAQSILVAVWVLLNATAYMQAWDPYPFIFMNLIFSLQSAYTASLILMSQNRQDRLKAHNDYLMNIRAEEESKAVLDNFAAQNRALEEIYRELLALKSKMENVE</sequence>
<proteinExistence type="predicted"/>
<dbReference type="Pfam" id="PF06210">
    <property type="entry name" value="DUF1003"/>
    <property type="match status" value="1"/>
</dbReference>
<gene>
    <name evidence="2" type="ordered locus">MCON_3287</name>
</gene>
<name>F4BUY3_METSG</name>